<proteinExistence type="predicted"/>
<keyword evidence="1" id="KW-0472">Membrane</keyword>
<dbReference type="EMBL" id="NBWU01000001">
    <property type="protein sequence ID" value="PCE66241.1"/>
    <property type="molecule type" value="Genomic_DNA"/>
</dbReference>
<keyword evidence="3" id="KW-1185">Reference proteome</keyword>
<comment type="caution">
    <text evidence="2">The sequence shown here is derived from an EMBL/GenBank/DDBJ whole genome shotgun (WGS) entry which is preliminary data.</text>
</comment>
<dbReference type="InterPro" id="IPR045749">
    <property type="entry name" value="DUF6090"/>
</dbReference>
<dbReference type="OrthoDB" id="821805at2"/>
<dbReference type="AlphaFoldDB" id="A0A2A4GCU4"/>
<evidence type="ECO:0000256" key="1">
    <source>
        <dbReference type="SAM" id="Phobius"/>
    </source>
</evidence>
<name>A0A2A4GCU4_9FLAO</name>
<keyword evidence="1" id="KW-1133">Transmembrane helix</keyword>
<sequence length="255" mass="28942">MAKVFRKLRQKLLGENRIKKYVIYALGEIVLVVIGILIALWINNANQNRQLQNKEQAYLTGLKKEFEISKAKLEALIRINSNHYHGALQLAEMTARTDSTPTEVRFSELLFQSFASDIAFDPNNALLQEMMNSGSLNSISNQELRLQLTSWMVTLTDVERQESDLNAQRLQVLDMFRTDSLSIRTILEQTETSSALGLKPKTNLPSNLALLQSKAFENNLLMFALTSQSTELSHYHPLLQELNSILEQIDSSITD</sequence>
<feature type="transmembrane region" description="Helical" evidence="1">
    <location>
        <begin position="21"/>
        <end position="42"/>
    </location>
</feature>
<reference evidence="2 3" key="1">
    <citation type="submission" date="2017-04" db="EMBL/GenBank/DDBJ databases">
        <title>A new member of the family Flavobacteriaceae isolated from ascidians.</title>
        <authorList>
            <person name="Chen L."/>
        </authorList>
    </citation>
    <scope>NUCLEOTIDE SEQUENCE [LARGE SCALE GENOMIC DNA]</scope>
    <source>
        <strain evidence="2 3">HQA918</strain>
    </source>
</reference>
<evidence type="ECO:0000313" key="3">
    <source>
        <dbReference type="Proteomes" id="UP000219559"/>
    </source>
</evidence>
<evidence type="ECO:0000313" key="2">
    <source>
        <dbReference type="EMBL" id="PCE66241.1"/>
    </source>
</evidence>
<gene>
    <name evidence="2" type="ORF">B7P33_02780</name>
</gene>
<keyword evidence="1" id="KW-0812">Transmembrane</keyword>
<dbReference type="RefSeq" id="WP_097441762.1">
    <property type="nucleotide sequence ID" value="NZ_NBWU01000001.1"/>
</dbReference>
<protein>
    <submittedName>
        <fullName evidence="2">Uncharacterized protein</fullName>
    </submittedName>
</protein>
<dbReference type="Pfam" id="PF19578">
    <property type="entry name" value="DUF6090"/>
    <property type="match status" value="1"/>
</dbReference>
<organism evidence="2 3">
    <name type="scientific">Sediminicola luteus</name>
    <dbReference type="NCBI Taxonomy" id="319238"/>
    <lineage>
        <taxon>Bacteria</taxon>
        <taxon>Pseudomonadati</taxon>
        <taxon>Bacteroidota</taxon>
        <taxon>Flavobacteriia</taxon>
        <taxon>Flavobacteriales</taxon>
        <taxon>Flavobacteriaceae</taxon>
        <taxon>Sediminicola</taxon>
    </lineage>
</organism>
<accession>A0A2A4GCU4</accession>
<dbReference type="Proteomes" id="UP000219559">
    <property type="component" value="Unassembled WGS sequence"/>
</dbReference>